<reference evidence="2" key="1">
    <citation type="submission" date="2016-10" db="EMBL/GenBank/DDBJ databases">
        <authorList>
            <person name="Varghese N."/>
            <person name="Submissions S."/>
        </authorList>
    </citation>
    <scope>NUCLEOTIDE SEQUENCE [LARGE SCALE GENOMIC DNA]</scope>
    <source>
        <strain evidence="2">S1b</strain>
    </source>
</reference>
<evidence type="ECO:0000313" key="2">
    <source>
        <dbReference type="Proteomes" id="UP000182471"/>
    </source>
</evidence>
<gene>
    <name evidence="1" type="ORF">SAMN02910429_02082</name>
</gene>
<dbReference type="AlphaFoldDB" id="A0A1H9UFB9"/>
<evidence type="ECO:0000313" key="1">
    <source>
        <dbReference type="EMBL" id="SES08049.1"/>
    </source>
</evidence>
<dbReference type="EMBL" id="FOGW01000028">
    <property type="protein sequence ID" value="SES08049.1"/>
    <property type="molecule type" value="Genomic_DNA"/>
</dbReference>
<dbReference type="Proteomes" id="UP000182471">
    <property type="component" value="Unassembled WGS sequence"/>
</dbReference>
<organism evidence="1 2">
    <name type="scientific">Lachnobacterium bovis</name>
    <dbReference type="NCBI Taxonomy" id="140626"/>
    <lineage>
        <taxon>Bacteria</taxon>
        <taxon>Bacillati</taxon>
        <taxon>Bacillota</taxon>
        <taxon>Clostridia</taxon>
        <taxon>Lachnospirales</taxon>
        <taxon>Lachnospiraceae</taxon>
        <taxon>Lachnobacterium</taxon>
    </lineage>
</organism>
<protein>
    <submittedName>
        <fullName evidence="1">Uncharacterized protein</fullName>
    </submittedName>
</protein>
<keyword evidence="2" id="KW-1185">Reference proteome</keyword>
<proteinExistence type="predicted"/>
<accession>A0A1H9UFB9</accession>
<name>A0A1H9UFB9_9FIRM</name>
<sequence>MLNKTTNKQNFNVKEKWKKNIREVVTFREFLQIDFQLLKHNFHKENLIFIHILRIIFTMFMENTDINGILKKKSIPTIFFQEIILSEWIA</sequence>